<accession>A0A494W440</accession>
<evidence type="ECO:0000313" key="2">
    <source>
        <dbReference type="Proteomes" id="UP000270046"/>
    </source>
</evidence>
<evidence type="ECO:0000313" key="1">
    <source>
        <dbReference type="EMBL" id="AYL98275.1"/>
    </source>
</evidence>
<dbReference type="AlphaFoldDB" id="A0A494W440"/>
<name>A0A494W440_9SPHI</name>
<sequence>MIALISLIFFLITPILGDFNDYTYFLIAYPARHCEARSNRELYRADLHGRFASVRLLRTSQ</sequence>
<protein>
    <submittedName>
        <fullName evidence="1">Uncharacterized protein</fullName>
    </submittedName>
</protein>
<proteinExistence type="predicted"/>
<gene>
    <name evidence="1" type="ORF">HYN43_024640</name>
</gene>
<keyword evidence="2" id="KW-1185">Reference proteome</keyword>
<dbReference type="KEGG" id="muh:HYN43_024640"/>
<dbReference type="Proteomes" id="UP000270046">
    <property type="component" value="Chromosome"/>
</dbReference>
<organism evidence="1 2">
    <name type="scientific">Mucilaginibacter celer</name>
    <dbReference type="NCBI Taxonomy" id="2305508"/>
    <lineage>
        <taxon>Bacteria</taxon>
        <taxon>Pseudomonadati</taxon>
        <taxon>Bacteroidota</taxon>
        <taxon>Sphingobacteriia</taxon>
        <taxon>Sphingobacteriales</taxon>
        <taxon>Sphingobacteriaceae</taxon>
        <taxon>Mucilaginibacter</taxon>
    </lineage>
</organism>
<reference evidence="1 2" key="1">
    <citation type="submission" date="2018-10" db="EMBL/GenBank/DDBJ databases">
        <title>Genome sequencing of Mucilaginibacter sp. HYN0043.</title>
        <authorList>
            <person name="Kim M."/>
            <person name="Yi H."/>
        </authorList>
    </citation>
    <scope>NUCLEOTIDE SEQUENCE [LARGE SCALE GENOMIC DNA]</scope>
    <source>
        <strain evidence="1 2">HYN0043</strain>
    </source>
</reference>
<dbReference type="EMBL" id="CP032869">
    <property type="protein sequence ID" value="AYL98275.1"/>
    <property type="molecule type" value="Genomic_DNA"/>
</dbReference>